<proteinExistence type="predicted"/>
<dbReference type="Proteomes" id="UP000887579">
    <property type="component" value="Unplaced"/>
</dbReference>
<dbReference type="WBParaSite" id="ES5_v2.g10519.t1">
    <property type="protein sequence ID" value="ES5_v2.g10519.t1"/>
    <property type="gene ID" value="ES5_v2.g10519"/>
</dbReference>
<evidence type="ECO:0000313" key="1">
    <source>
        <dbReference type="Proteomes" id="UP000887579"/>
    </source>
</evidence>
<sequence>MFVKVGSYDTLGGIQYEIAKVIHPVGYLHGCRGCDLELIVLKENITFTDQEHRAQIIDLSKEKPNVGQICYVAGFGSIDAAGTVSPVLLMVTMTSISDDDCGAKQPDQTCFRSPTQSLAGGDSGSGYLCNNKLVVRF</sequence>
<accession>A0AC34F0J6</accession>
<name>A0AC34F0J6_9BILA</name>
<organism evidence="1 2">
    <name type="scientific">Panagrolaimus sp. ES5</name>
    <dbReference type="NCBI Taxonomy" id="591445"/>
    <lineage>
        <taxon>Eukaryota</taxon>
        <taxon>Metazoa</taxon>
        <taxon>Ecdysozoa</taxon>
        <taxon>Nematoda</taxon>
        <taxon>Chromadorea</taxon>
        <taxon>Rhabditida</taxon>
        <taxon>Tylenchina</taxon>
        <taxon>Panagrolaimomorpha</taxon>
        <taxon>Panagrolaimoidea</taxon>
        <taxon>Panagrolaimidae</taxon>
        <taxon>Panagrolaimus</taxon>
    </lineage>
</organism>
<protein>
    <submittedName>
        <fullName evidence="2">Peptidase S1 domain-containing protein</fullName>
    </submittedName>
</protein>
<evidence type="ECO:0000313" key="2">
    <source>
        <dbReference type="WBParaSite" id="ES5_v2.g10519.t1"/>
    </source>
</evidence>
<reference evidence="2" key="1">
    <citation type="submission" date="2022-11" db="UniProtKB">
        <authorList>
            <consortium name="WormBaseParasite"/>
        </authorList>
    </citation>
    <scope>IDENTIFICATION</scope>
</reference>